<dbReference type="GO" id="GO:0003676">
    <property type="term" value="F:nucleic acid binding"/>
    <property type="evidence" value="ECO:0007669"/>
    <property type="project" value="InterPro"/>
</dbReference>
<sequence>MRFCRSVDVMKPWNGRILFNASRIQNANLIASRRPYSISTLGSTCRKFAVLDRDPVGGRQSHVTTHVFYCPSNISIATNGEDTSIFHIISRSYSTGSAAYSVVEHGNGPPSESFETHRVTQTTSYRSQTQQNVTTGTVARQRVARNPIPPKPPATKYWSHHLHKAPDGNPIIIHYCRSLRTMEDVAQYFLDDEVIGFDMEWKASATYADGIRDNVSMIQLASEKRVALFHVASFIGTDPKHFVAPSLRKILESPDITKVGVSIKADCTRLRKFLGVNTRGIFELSHLHRLIKYSQSQPKLVNKRLVNLNDQVEEHFGLPLLKETEVRCSDWTRPLNYDQVQYAANDPYACICLFKTMDGKRQAMIPMPPRPAHAELDLPIRLVEEAQKATVAEENAAAELGGTANSNVDGKAI</sequence>
<accession>A0A7R7ZNT8</accession>
<dbReference type="PANTHER" id="PTHR13620:SF104">
    <property type="entry name" value="EXONUCLEASE 3'-5' DOMAIN-CONTAINING PROTEIN 2"/>
    <property type="match status" value="1"/>
</dbReference>
<dbReference type="PANTHER" id="PTHR13620">
    <property type="entry name" value="3-5 EXONUCLEASE"/>
    <property type="match status" value="1"/>
</dbReference>
<protein>
    <recommendedName>
        <fullName evidence="3">3'-5' exonuclease domain-containing protein</fullName>
    </recommendedName>
</protein>
<proteinExistence type="predicted"/>
<evidence type="ECO:0000256" key="1">
    <source>
        <dbReference type="ARBA" id="ARBA00022722"/>
    </source>
</evidence>
<organism evidence="4 5">
    <name type="scientific">Aspergillus chevalieri</name>
    <name type="common">Eurotium chevalieri</name>
    <dbReference type="NCBI Taxonomy" id="182096"/>
    <lineage>
        <taxon>Eukaryota</taxon>
        <taxon>Fungi</taxon>
        <taxon>Dikarya</taxon>
        <taxon>Ascomycota</taxon>
        <taxon>Pezizomycotina</taxon>
        <taxon>Eurotiomycetes</taxon>
        <taxon>Eurotiomycetidae</taxon>
        <taxon>Eurotiales</taxon>
        <taxon>Aspergillaceae</taxon>
        <taxon>Aspergillus</taxon>
        <taxon>Aspergillus subgen. Aspergillus</taxon>
    </lineage>
</organism>
<dbReference type="EMBL" id="AP024419">
    <property type="protein sequence ID" value="BCR87632.1"/>
    <property type="molecule type" value="Genomic_DNA"/>
</dbReference>
<keyword evidence="2" id="KW-0378">Hydrolase</keyword>
<dbReference type="SUPFAM" id="SSF53098">
    <property type="entry name" value="Ribonuclease H-like"/>
    <property type="match status" value="1"/>
</dbReference>
<evidence type="ECO:0000259" key="3">
    <source>
        <dbReference type="SMART" id="SM00474"/>
    </source>
</evidence>
<dbReference type="InterPro" id="IPR012337">
    <property type="entry name" value="RNaseH-like_sf"/>
</dbReference>
<dbReference type="InterPro" id="IPR036397">
    <property type="entry name" value="RNaseH_sf"/>
</dbReference>
<dbReference type="FunFam" id="3.30.420.10:FF:000100">
    <property type="entry name" value="3'-5' exonuclease/helicase (Wrn), putative"/>
    <property type="match status" value="1"/>
</dbReference>
<dbReference type="Pfam" id="PF01612">
    <property type="entry name" value="DNA_pol_A_exo1"/>
    <property type="match status" value="1"/>
</dbReference>
<dbReference type="GO" id="GO:0005634">
    <property type="term" value="C:nucleus"/>
    <property type="evidence" value="ECO:0007669"/>
    <property type="project" value="TreeGrafter"/>
</dbReference>
<dbReference type="InterPro" id="IPR051132">
    <property type="entry name" value="3-5_Exonuclease_domain"/>
</dbReference>
<dbReference type="RefSeq" id="XP_043136154.1">
    <property type="nucleotide sequence ID" value="XM_043278368.1"/>
</dbReference>
<dbReference type="GO" id="GO:0008408">
    <property type="term" value="F:3'-5' exonuclease activity"/>
    <property type="evidence" value="ECO:0007669"/>
    <property type="project" value="InterPro"/>
</dbReference>
<dbReference type="InterPro" id="IPR002562">
    <property type="entry name" value="3'-5'_exonuclease_dom"/>
</dbReference>
<dbReference type="CDD" id="cd06141">
    <property type="entry name" value="WRN_exo"/>
    <property type="match status" value="1"/>
</dbReference>
<dbReference type="Proteomes" id="UP000637239">
    <property type="component" value="Chromosome 4"/>
</dbReference>
<dbReference type="SMART" id="SM00474">
    <property type="entry name" value="35EXOc"/>
    <property type="match status" value="1"/>
</dbReference>
<dbReference type="GO" id="GO:0006139">
    <property type="term" value="P:nucleobase-containing compound metabolic process"/>
    <property type="evidence" value="ECO:0007669"/>
    <property type="project" value="InterPro"/>
</dbReference>
<dbReference type="KEGG" id="ache:ACHE_40196S"/>
<evidence type="ECO:0000313" key="4">
    <source>
        <dbReference type="EMBL" id="BCR87632.1"/>
    </source>
</evidence>
<dbReference type="Gene3D" id="3.30.420.10">
    <property type="entry name" value="Ribonuclease H-like superfamily/Ribonuclease H"/>
    <property type="match status" value="1"/>
</dbReference>
<evidence type="ECO:0000256" key="2">
    <source>
        <dbReference type="ARBA" id="ARBA00022801"/>
    </source>
</evidence>
<dbReference type="AlphaFoldDB" id="A0A7R7ZNT8"/>
<keyword evidence="1" id="KW-0540">Nuclease</keyword>
<feature type="domain" description="3'-5' exonuclease" evidence="3">
    <location>
        <begin position="173"/>
        <end position="362"/>
    </location>
</feature>
<reference evidence="4" key="2">
    <citation type="submission" date="2021-02" db="EMBL/GenBank/DDBJ databases">
        <title>Aspergillus chevalieri M1 genome sequence.</title>
        <authorList>
            <person name="Kadooka C."/>
            <person name="Mori K."/>
            <person name="Futagami T."/>
        </authorList>
    </citation>
    <scope>NUCLEOTIDE SEQUENCE</scope>
    <source>
        <strain evidence="4">M1</strain>
    </source>
</reference>
<dbReference type="GeneID" id="66981991"/>
<name>A0A7R7ZNT8_ASPCH</name>
<keyword evidence="5" id="KW-1185">Reference proteome</keyword>
<reference evidence="4" key="1">
    <citation type="submission" date="2021-01" db="EMBL/GenBank/DDBJ databases">
        <authorList>
            <consortium name="Aspergillus chevalieri M1 genome sequencing consortium"/>
            <person name="Kazuki M."/>
            <person name="Futagami T."/>
        </authorList>
    </citation>
    <scope>NUCLEOTIDE SEQUENCE</scope>
    <source>
        <strain evidence="4">M1</strain>
    </source>
</reference>
<gene>
    <name evidence="4" type="ORF">ACHE_40196S</name>
</gene>
<evidence type="ECO:0000313" key="5">
    <source>
        <dbReference type="Proteomes" id="UP000637239"/>
    </source>
</evidence>
<dbReference type="GO" id="GO:0005737">
    <property type="term" value="C:cytoplasm"/>
    <property type="evidence" value="ECO:0007669"/>
    <property type="project" value="TreeGrafter"/>
</dbReference>